<dbReference type="InParanoid" id="A0A1V8T2X9"/>
<dbReference type="Proteomes" id="UP000192596">
    <property type="component" value="Unassembled WGS sequence"/>
</dbReference>
<name>A0A1V8T2X9_9PEZI</name>
<sequence length="615" mass="67261">MTYRNPYSQLSGSGLGQEGGDQPYTPYTDDGDSSSLVNVDTLVPPNQNASFDSAYNFSSLRTAPLDNTAVRRPPVTGTRRNALRAPQTFDVSNVTYPGYEQWLTIRSYDPYNLGSAIESGRLDQAAPQTFNSINDNNPINPQVAPPTSTLSNGRYNHSQSGLSAFTALNGAGRLPQAVAPNSAFQNNNHHYPRVAPPTVSPSQGYHDARNPPLLISYSKKSEVGYPGATHVQTPFDDRSTKNSHQYASADTFGDLCPAEMLSNHNMNMIRPSTRTLRGSMVSQPGGRAMRSQKDPPDPELVDGDRSYTGGKRKKATLYDDENSEGDYQEVKANKRRKAATGKVDSAYSTPAEKRTTRFKGKIAMPTEIDDAEESDAFAYSTTPADGARASKKAREKRLASTDDAAQAFNPQWPAIDTNITSTLSLADASKIATYISPLQIVGRDDWVAVKADKINGIKALMDAFNVPLPTEPPSKENKPFPEEMKPLWLHNQTIAYNASMKSITTHPHSRFLESCCTVAWYMLIEAHDTKASPNAGPRQCGTMTVNTKLKCSDRLQAMVDAIAGGALVRQDVTSGQRIPDLVANPKAFASKKTVNQRNNAGRKEKFRDLIKKRKS</sequence>
<gene>
    <name evidence="2" type="ORF">B0A48_09761</name>
</gene>
<reference evidence="3" key="1">
    <citation type="submission" date="2017-03" db="EMBL/GenBank/DDBJ databases">
        <title>Genomes of endolithic fungi from Antarctica.</title>
        <authorList>
            <person name="Coleine C."/>
            <person name="Masonjones S."/>
            <person name="Stajich J.E."/>
        </authorList>
    </citation>
    <scope>NUCLEOTIDE SEQUENCE [LARGE SCALE GENOMIC DNA]</scope>
    <source>
        <strain evidence="3">CCFEE 5527</strain>
    </source>
</reference>
<keyword evidence="3" id="KW-1185">Reference proteome</keyword>
<feature type="region of interest" description="Disordered" evidence="1">
    <location>
        <begin position="590"/>
        <end position="615"/>
    </location>
</feature>
<organism evidence="2 3">
    <name type="scientific">Cryoendolithus antarcticus</name>
    <dbReference type="NCBI Taxonomy" id="1507870"/>
    <lineage>
        <taxon>Eukaryota</taxon>
        <taxon>Fungi</taxon>
        <taxon>Dikarya</taxon>
        <taxon>Ascomycota</taxon>
        <taxon>Pezizomycotina</taxon>
        <taxon>Dothideomycetes</taxon>
        <taxon>Dothideomycetidae</taxon>
        <taxon>Cladosporiales</taxon>
        <taxon>Cladosporiaceae</taxon>
        <taxon>Cryoendolithus</taxon>
    </lineage>
</organism>
<dbReference type="AlphaFoldDB" id="A0A1V8T2X9"/>
<protein>
    <submittedName>
        <fullName evidence="2">Uncharacterized protein</fullName>
    </submittedName>
</protein>
<evidence type="ECO:0000313" key="2">
    <source>
        <dbReference type="EMBL" id="OQO05669.1"/>
    </source>
</evidence>
<evidence type="ECO:0000256" key="1">
    <source>
        <dbReference type="SAM" id="MobiDB-lite"/>
    </source>
</evidence>
<comment type="caution">
    <text evidence="2">The sequence shown here is derived from an EMBL/GenBank/DDBJ whole genome shotgun (WGS) entry which is preliminary data.</text>
</comment>
<feature type="region of interest" description="Disordered" evidence="1">
    <location>
        <begin position="274"/>
        <end position="352"/>
    </location>
</feature>
<feature type="region of interest" description="Disordered" evidence="1">
    <location>
        <begin position="1"/>
        <end position="35"/>
    </location>
</feature>
<proteinExistence type="predicted"/>
<accession>A0A1V8T2X9</accession>
<dbReference type="EMBL" id="NAJO01000018">
    <property type="protein sequence ID" value="OQO05669.1"/>
    <property type="molecule type" value="Genomic_DNA"/>
</dbReference>
<evidence type="ECO:0000313" key="3">
    <source>
        <dbReference type="Proteomes" id="UP000192596"/>
    </source>
</evidence>
<feature type="compositionally biased region" description="Acidic residues" evidence="1">
    <location>
        <begin position="318"/>
        <end position="327"/>
    </location>
</feature>